<dbReference type="Gene3D" id="3.40.50.150">
    <property type="entry name" value="Vaccinia Virus protein VP39"/>
    <property type="match status" value="1"/>
</dbReference>
<dbReference type="InterPro" id="IPR029063">
    <property type="entry name" value="SAM-dependent_MTases_sf"/>
</dbReference>
<feature type="binding site" evidence="1">
    <location>
        <begin position="64"/>
        <end position="65"/>
    </location>
    <ligand>
        <name>S-adenosyl-L-methionine</name>
        <dbReference type="ChEBI" id="CHEBI:59789"/>
    </ligand>
</feature>
<dbReference type="PANTHER" id="PTHR43861:SF1">
    <property type="entry name" value="TRANS-ACONITATE 2-METHYLTRANSFERASE"/>
    <property type="match status" value="1"/>
</dbReference>
<dbReference type="GO" id="GO:0097697">
    <property type="term" value="F:tRNA (5-carboxymethoxyuridine(34)-5-O)-methyltransferase activity"/>
    <property type="evidence" value="ECO:0007669"/>
    <property type="project" value="UniProtKB-UniRule"/>
</dbReference>
<evidence type="ECO:0000313" key="3">
    <source>
        <dbReference type="EMBL" id="QBH95816.1"/>
    </source>
</evidence>
<comment type="similarity">
    <text evidence="1">Belongs to the class I-like SAM-binding methyltransferase superfamily. CmoM family.</text>
</comment>
<sequence length="277" mass="31499">MVIKSGGVNLRATKDRNFDDIAEKFSRNIYGTTKGEIRQAVLWQDLEHLLSLMPQRPLRILDAGGGEGAMACEMAARGHQVIFCDISAEMLKRAELAAAEKGVSQQIQFIHCAAKDVSDHLEQPVDLVLFHAVLEWVQDQRGTLEALIQCLQPAGMLSLMFYNYNALLFRNITLGNFGYIEAGMQKKKKRTLSPDRPLEPQQVYNWLDEMQMVTICKSGVRVFHDYAQNKQQQQQQDFAALLALELRYCRQEPFVSLGRYIHVIAQKPNESNVKDEL</sequence>
<dbReference type="InterPro" id="IPR033664">
    <property type="entry name" value="Cmo5U_methylTrfase"/>
</dbReference>
<name>A0A411WI50_9GAMM</name>
<keyword evidence="1 3" id="KW-0808">Transferase</keyword>
<keyword evidence="1" id="KW-0819">tRNA processing</keyword>
<accession>A0A411WI50</accession>
<organism evidence="3 4">
    <name type="scientific">Limnobaculum zhutongyuii</name>
    <dbReference type="NCBI Taxonomy" id="2498113"/>
    <lineage>
        <taxon>Bacteria</taxon>
        <taxon>Pseudomonadati</taxon>
        <taxon>Pseudomonadota</taxon>
        <taxon>Gammaproteobacteria</taxon>
        <taxon>Enterobacterales</taxon>
        <taxon>Budviciaceae</taxon>
        <taxon>Limnobaculum</taxon>
    </lineage>
</organism>
<keyword evidence="1" id="KW-0949">S-adenosyl-L-methionine</keyword>
<protein>
    <recommendedName>
        <fullName evidence="1">tRNA 5-carboxymethoxyuridine methyltransferase</fullName>
        <ecNumber evidence="1">2.1.1.-</ecNumber>
    </recommendedName>
    <alternativeName>
        <fullName evidence="1">cmo5U methyltransferase</fullName>
    </alternativeName>
</protein>
<dbReference type="GO" id="GO:0006400">
    <property type="term" value="P:tRNA modification"/>
    <property type="evidence" value="ECO:0007669"/>
    <property type="project" value="UniProtKB-UniRule"/>
</dbReference>
<evidence type="ECO:0000259" key="2">
    <source>
        <dbReference type="Pfam" id="PF08241"/>
    </source>
</evidence>
<dbReference type="SUPFAM" id="SSF53335">
    <property type="entry name" value="S-adenosyl-L-methionine-dependent methyltransferases"/>
    <property type="match status" value="1"/>
</dbReference>
<keyword evidence="4" id="KW-1185">Reference proteome</keyword>
<comment type="catalytic activity">
    <reaction evidence="1">
        <text>5-carboxymethoxyuridine(34) in tRNA + S-adenosyl-L-methionine = 5-methoxycarbonylmethoxyuridine(34) in tRNA + S-adenosyl-L-homocysteine</text>
        <dbReference type="Rhea" id="RHEA:54080"/>
        <dbReference type="Rhea" id="RHEA-COMP:13383"/>
        <dbReference type="Rhea" id="RHEA-COMP:13781"/>
        <dbReference type="ChEBI" id="CHEBI:57856"/>
        <dbReference type="ChEBI" id="CHEBI:59789"/>
        <dbReference type="ChEBI" id="CHEBI:136879"/>
        <dbReference type="ChEBI" id="CHEBI:138053"/>
    </reaction>
</comment>
<evidence type="ECO:0000313" key="4">
    <source>
        <dbReference type="Proteomes" id="UP000293154"/>
    </source>
</evidence>
<dbReference type="AlphaFoldDB" id="A0A411WI50"/>
<comment type="function">
    <text evidence="1">Catalyzes the methylation of 5-carboxymethoxyuridine (cmo5U) to form 5-methoxycarbonylmethoxyuridine (mcmo5U) at position 34 in tRNAs.</text>
</comment>
<dbReference type="CDD" id="cd02440">
    <property type="entry name" value="AdoMet_MTases"/>
    <property type="match status" value="1"/>
</dbReference>
<dbReference type="KEGG" id="prag:EKN56_05010"/>
<dbReference type="GO" id="GO:0032259">
    <property type="term" value="P:methylation"/>
    <property type="evidence" value="ECO:0007669"/>
    <property type="project" value="UniProtKB-KW"/>
</dbReference>
<dbReference type="Proteomes" id="UP000293154">
    <property type="component" value="Chromosome"/>
</dbReference>
<dbReference type="Pfam" id="PF08241">
    <property type="entry name" value="Methyltransf_11"/>
    <property type="match status" value="1"/>
</dbReference>
<feature type="binding site" evidence="1">
    <location>
        <position position="131"/>
    </location>
    <ligand>
        <name>S-adenosyl-L-methionine</name>
        <dbReference type="ChEBI" id="CHEBI:59789"/>
    </ligand>
</feature>
<dbReference type="HAMAP" id="MF_02057">
    <property type="entry name" value="tRNA_methyltr_CmoM"/>
    <property type="match status" value="1"/>
</dbReference>
<evidence type="ECO:0000256" key="1">
    <source>
        <dbReference type="HAMAP-Rule" id="MF_02057"/>
    </source>
</evidence>
<proteinExistence type="inferred from homology"/>
<dbReference type="NCBIfam" id="NF008264">
    <property type="entry name" value="PRK11036.1"/>
    <property type="match status" value="1"/>
</dbReference>
<dbReference type="GO" id="GO:0008757">
    <property type="term" value="F:S-adenosylmethionine-dependent methyltransferase activity"/>
    <property type="evidence" value="ECO:0007669"/>
    <property type="project" value="InterPro"/>
</dbReference>
<feature type="binding site" evidence="1">
    <location>
        <position position="85"/>
    </location>
    <ligand>
        <name>S-adenosyl-L-methionine</name>
        <dbReference type="ChEBI" id="CHEBI:59789"/>
    </ligand>
</feature>
<feature type="binding site" evidence="1">
    <location>
        <position position="38"/>
    </location>
    <ligand>
        <name>S-adenosyl-L-methionine</name>
        <dbReference type="ChEBI" id="CHEBI:59789"/>
    </ligand>
</feature>
<dbReference type="InterPro" id="IPR013216">
    <property type="entry name" value="Methyltransf_11"/>
</dbReference>
<feature type="domain" description="Methyltransferase type 11" evidence="2">
    <location>
        <begin position="61"/>
        <end position="158"/>
    </location>
</feature>
<reference evidence="3 4" key="1">
    <citation type="submission" date="2019-03" db="EMBL/GenBank/DDBJ databases">
        <title>Pragia sp. nov. isolated from the gut tract of Carduelis flavirostris.</title>
        <authorList>
            <person name="Ge Y."/>
        </authorList>
    </citation>
    <scope>NUCLEOTIDE SEQUENCE [LARGE SCALE GENOMIC DNA]</scope>
    <source>
        <strain evidence="3 4">CF-458</strain>
    </source>
</reference>
<gene>
    <name evidence="1 3" type="primary">cmoM</name>
    <name evidence="3" type="ORF">EKN56_05010</name>
</gene>
<dbReference type="OrthoDB" id="4697647at2"/>
<dbReference type="PANTHER" id="PTHR43861">
    <property type="entry name" value="TRANS-ACONITATE 2-METHYLTRANSFERASE-RELATED"/>
    <property type="match status" value="1"/>
</dbReference>
<dbReference type="EMBL" id="CP034752">
    <property type="protein sequence ID" value="QBH95816.1"/>
    <property type="molecule type" value="Genomic_DNA"/>
</dbReference>
<keyword evidence="1 3" id="KW-0489">Methyltransferase</keyword>
<dbReference type="EC" id="2.1.1.-" evidence="1"/>
<comment type="caution">
    <text evidence="1">Lacks conserved residue(s) required for the propagation of feature annotation.</text>
</comment>